<comment type="caution">
    <text evidence="4">The sequence shown here is derived from an EMBL/GenBank/DDBJ whole genome shotgun (WGS) entry which is preliminary data.</text>
</comment>
<protein>
    <submittedName>
        <fullName evidence="4">T-complex protein 1 eta subunit</fullName>
    </submittedName>
</protein>
<evidence type="ECO:0000256" key="1">
    <source>
        <dbReference type="ARBA" id="ARBA00022741"/>
    </source>
</evidence>
<reference evidence="4 5" key="1">
    <citation type="journal article" date="2017" name="Int. J. Parasitol.">
        <title>The genome of the protozoan parasite Cystoisospora suis and a reverse vaccinology approach to identify vaccine candidates.</title>
        <authorList>
            <person name="Palmieri N."/>
            <person name="Shrestha A."/>
            <person name="Ruttkowski B."/>
            <person name="Beck T."/>
            <person name="Vogl C."/>
            <person name="Tomley F."/>
            <person name="Blake D.P."/>
            <person name="Joachim A."/>
        </authorList>
    </citation>
    <scope>NUCLEOTIDE SEQUENCE [LARGE SCALE GENOMIC DNA]</scope>
    <source>
        <strain evidence="4 5">Wien I</strain>
    </source>
</reference>
<dbReference type="PANTHER" id="PTHR11353">
    <property type="entry name" value="CHAPERONIN"/>
    <property type="match status" value="1"/>
</dbReference>
<dbReference type="RefSeq" id="XP_067919575.1">
    <property type="nucleotide sequence ID" value="XM_068068449.1"/>
</dbReference>
<dbReference type="Proteomes" id="UP000221165">
    <property type="component" value="Unassembled WGS sequence"/>
</dbReference>
<evidence type="ECO:0000256" key="2">
    <source>
        <dbReference type="ARBA" id="ARBA00022840"/>
    </source>
</evidence>
<dbReference type="InterPro" id="IPR017998">
    <property type="entry name" value="Chaperone_TCP-1"/>
</dbReference>
<keyword evidence="3" id="KW-0143">Chaperone</keyword>
<keyword evidence="5" id="KW-1185">Reference proteome</keyword>
<feature type="non-terminal residue" evidence="4">
    <location>
        <position position="1"/>
    </location>
</feature>
<sequence length="81" mass="8895">EYQAIIDAEWSLIYEKLNQIQASGANVVLSRLPIGDLATQYFADHEIFCAGRVEEGDLKRTAKATGAKIQTTVTQLSPDVL</sequence>
<dbReference type="GO" id="GO:0140662">
    <property type="term" value="F:ATP-dependent protein folding chaperone"/>
    <property type="evidence" value="ECO:0007669"/>
    <property type="project" value="InterPro"/>
</dbReference>
<dbReference type="InterPro" id="IPR002423">
    <property type="entry name" value="Cpn60/GroEL/TCP-1"/>
</dbReference>
<evidence type="ECO:0000256" key="3">
    <source>
        <dbReference type="ARBA" id="ARBA00023186"/>
    </source>
</evidence>
<dbReference type="InterPro" id="IPR027409">
    <property type="entry name" value="GroEL-like_apical_dom_sf"/>
</dbReference>
<dbReference type="SUPFAM" id="SSF52029">
    <property type="entry name" value="GroEL apical domain-like"/>
    <property type="match status" value="1"/>
</dbReference>
<gene>
    <name evidence="4" type="ORF">CSUI_008315</name>
</gene>
<dbReference type="Pfam" id="PF00118">
    <property type="entry name" value="Cpn60_TCP1"/>
    <property type="match status" value="1"/>
</dbReference>
<proteinExistence type="predicted"/>
<accession>A0A2C6JPB7</accession>
<dbReference type="Gene3D" id="3.50.7.10">
    <property type="entry name" value="GroEL"/>
    <property type="match status" value="1"/>
</dbReference>
<dbReference type="VEuPathDB" id="ToxoDB:CSUI_008315"/>
<dbReference type="EMBL" id="MIGC01004619">
    <property type="protein sequence ID" value="PHJ17861.1"/>
    <property type="molecule type" value="Genomic_DNA"/>
</dbReference>
<dbReference type="AlphaFoldDB" id="A0A2C6JPB7"/>
<evidence type="ECO:0000313" key="4">
    <source>
        <dbReference type="EMBL" id="PHJ17861.1"/>
    </source>
</evidence>
<organism evidence="4 5">
    <name type="scientific">Cystoisospora suis</name>
    <dbReference type="NCBI Taxonomy" id="483139"/>
    <lineage>
        <taxon>Eukaryota</taxon>
        <taxon>Sar</taxon>
        <taxon>Alveolata</taxon>
        <taxon>Apicomplexa</taxon>
        <taxon>Conoidasida</taxon>
        <taxon>Coccidia</taxon>
        <taxon>Eucoccidiorida</taxon>
        <taxon>Eimeriorina</taxon>
        <taxon>Sarcocystidae</taxon>
        <taxon>Cystoisospora</taxon>
    </lineage>
</organism>
<keyword evidence="1" id="KW-0547">Nucleotide-binding</keyword>
<dbReference type="GeneID" id="94431660"/>
<name>A0A2C6JPB7_9APIC</name>
<feature type="non-terminal residue" evidence="4">
    <location>
        <position position="81"/>
    </location>
</feature>
<dbReference type="OrthoDB" id="1935484at2759"/>
<keyword evidence="2" id="KW-0067">ATP-binding</keyword>
<evidence type="ECO:0000313" key="5">
    <source>
        <dbReference type="Proteomes" id="UP000221165"/>
    </source>
</evidence>
<dbReference type="GO" id="GO:0005524">
    <property type="term" value="F:ATP binding"/>
    <property type="evidence" value="ECO:0007669"/>
    <property type="project" value="UniProtKB-KW"/>
</dbReference>